<comment type="caution">
    <text evidence="2">The sequence shown here is derived from an EMBL/GenBank/DDBJ whole genome shotgun (WGS) entry which is preliminary data.</text>
</comment>
<dbReference type="InterPro" id="IPR053136">
    <property type="entry name" value="UTP_pyrophosphatase-like"/>
</dbReference>
<dbReference type="EMBL" id="JADIMQ010000045">
    <property type="protein sequence ID" value="MBO8448225.1"/>
    <property type="molecule type" value="Genomic_DNA"/>
</dbReference>
<sequence length="308" mass="34222">MASGKIYDDPVTGPVILVKSPACRRISIRVHPADGVKVVIPGSLSYDEGLRFFLLKRDWVVSTIARQRERAEKARRDGKTLPLLCNGTAVKTLMSEIVFVRRDEGAAARHGLREGGGGEVPVSVAVTPVEDVRQTGRTWLSLERPLFRKEVVYPGSLPEEGSPGLDSLLRQVLVDILRKEARLVLPQKVAFFADRFGFPYGKVAVKHNSSNWGSCSARGNINLNLNLVRLPEALCDYVVLHELCHLKYRDHGPHFHALLEKMCTDNVMRLAGTGDPYMEALVRKVNTSRAGMPVSRTLEREMKGYGLI</sequence>
<evidence type="ECO:0000313" key="3">
    <source>
        <dbReference type="Proteomes" id="UP000810252"/>
    </source>
</evidence>
<evidence type="ECO:0000313" key="2">
    <source>
        <dbReference type="EMBL" id="MBO8448225.1"/>
    </source>
</evidence>
<dbReference type="PANTHER" id="PTHR30399:SF1">
    <property type="entry name" value="UTP PYROPHOSPHATASE"/>
    <property type="match status" value="1"/>
</dbReference>
<evidence type="ECO:0000259" key="1">
    <source>
        <dbReference type="Pfam" id="PF01863"/>
    </source>
</evidence>
<organism evidence="2 3">
    <name type="scientific">Candidatus Cryptobacteroides merdigallinarum</name>
    <dbReference type="NCBI Taxonomy" id="2840770"/>
    <lineage>
        <taxon>Bacteria</taxon>
        <taxon>Pseudomonadati</taxon>
        <taxon>Bacteroidota</taxon>
        <taxon>Bacteroidia</taxon>
        <taxon>Bacteroidales</taxon>
        <taxon>Candidatus Cryptobacteroides</taxon>
    </lineage>
</organism>
<dbReference type="InterPro" id="IPR002725">
    <property type="entry name" value="YgjP-like_metallopeptidase"/>
</dbReference>
<dbReference type="AlphaFoldDB" id="A0A9D9EJS4"/>
<gene>
    <name evidence="2" type="ORF">IAC29_03005</name>
</gene>
<reference evidence="2" key="1">
    <citation type="submission" date="2020-10" db="EMBL/GenBank/DDBJ databases">
        <authorList>
            <person name="Gilroy R."/>
        </authorList>
    </citation>
    <scope>NUCLEOTIDE SEQUENCE</scope>
    <source>
        <strain evidence="2">20514</strain>
    </source>
</reference>
<reference evidence="2" key="2">
    <citation type="journal article" date="2021" name="PeerJ">
        <title>Extensive microbial diversity within the chicken gut microbiome revealed by metagenomics and culture.</title>
        <authorList>
            <person name="Gilroy R."/>
            <person name="Ravi A."/>
            <person name="Getino M."/>
            <person name="Pursley I."/>
            <person name="Horton D.L."/>
            <person name="Alikhan N.F."/>
            <person name="Baker D."/>
            <person name="Gharbi K."/>
            <person name="Hall N."/>
            <person name="Watson M."/>
            <person name="Adriaenssens E.M."/>
            <person name="Foster-Nyarko E."/>
            <person name="Jarju S."/>
            <person name="Secka A."/>
            <person name="Antonio M."/>
            <person name="Oren A."/>
            <person name="Chaudhuri R.R."/>
            <person name="La Ragione R."/>
            <person name="Hildebrand F."/>
            <person name="Pallen M.J."/>
        </authorList>
    </citation>
    <scope>NUCLEOTIDE SEQUENCE</scope>
    <source>
        <strain evidence="2">20514</strain>
    </source>
</reference>
<name>A0A9D9EJS4_9BACT</name>
<dbReference type="PANTHER" id="PTHR30399">
    <property type="entry name" value="UNCHARACTERIZED PROTEIN YGJP"/>
    <property type="match status" value="1"/>
</dbReference>
<protein>
    <submittedName>
        <fullName evidence="2">M48 family metallopeptidase</fullName>
    </submittedName>
</protein>
<dbReference type="CDD" id="cd07344">
    <property type="entry name" value="M48_yhfN_like"/>
    <property type="match status" value="1"/>
</dbReference>
<dbReference type="Gene3D" id="3.30.2010.10">
    <property type="entry name" value="Metalloproteases ('zincins'), catalytic domain"/>
    <property type="match status" value="1"/>
</dbReference>
<proteinExistence type="predicted"/>
<dbReference type="Proteomes" id="UP000810252">
    <property type="component" value="Unassembled WGS sequence"/>
</dbReference>
<feature type="domain" description="YgjP-like metallopeptidase" evidence="1">
    <location>
        <begin position="168"/>
        <end position="265"/>
    </location>
</feature>
<dbReference type="Pfam" id="PF01863">
    <property type="entry name" value="YgjP-like"/>
    <property type="match status" value="1"/>
</dbReference>
<accession>A0A9D9EJS4</accession>